<dbReference type="PROSITE" id="PS00107">
    <property type="entry name" value="PROTEIN_KINASE_ATP"/>
    <property type="match status" value="1"/>
</dbReference>
<dbReference type="InterPro" id="IPR051809">
    <property type="entry name" value="Plant_receptor-like_S/T_kinase"/>
</dbReference>
<keyword evidence="4" id="KW-0677">Repeat</keyword>
<dbReference type="PANTHER" id="PTHR27008">
    <property type="entry name" value="OS04G0122200 PROTEIN"/>
    <property type="match status" value="1"/>
</dbReference>
<evidence type="ECO:0000256" key="6">
    <source>
        <dbReference type="ARBA" id="ARBA00023136"/>
    </source>
</evidence>
<dbReference type="AlphaFoldDB" id="A0A2P6QTS6"/>
<evidence type="ECO:0000256" key="1">
    <source>
        <dbReference type="ARBA" id="ARBA00004370"/>
    </source>
</evidence>
<evidence type="ECO:0000313" key="10">
    <source>
        <dbReference type="Proteomes" id="UP000238479"/>
    </source>
</evidence>
<evidence type="ECO:0000313" key="9">
    <source>
        <dbReference type="EMBL" id="PRQ37592.1"/>
    </source>
</evidence>
<dbReference type="Gene3D" id="3.30.200.20">
    <property type="entry name" value="Phosphorylase Kinase, domain 1"/>
    <property type="match status" value="1"/>
</dbReference>
<evidence type="ECO:0000256" key="2">
    <source>
        <dbReference type="ARBA" id="ARBA00022614"/>
    </source>
</evidence>
<keyword evidence="7" id="KW-0067">ATP-binding</keyword>
<dbReference type="GO" id="GO:0016020">
    <property type="term" value="C:membrane"/>
    <property type="evidence" value="ECO:0007669"/>
    <property type="project" value="UniProtKB-SubCell"/>
</dbReference>
<organism evidence="9 10">
    <name type="scientific">Rosa chinensis</name>
    <name type="common">China rose</name>
    <dbReference type="NCBI Taxonomy" id="74649"/>
    <lineage>
        <taxon>Eukaryota</taxon>
        <taxon>Viridiplantae</taxon>
        <taxon>Streptophyta</taxon>
        <taxon>Embryophyta</taxon>
        <taxon>Tracheophyta</taxon>
        <taxon>Spermatophyta</taxon>
        <taxon>Magnoliopsida</taxon>
        <taxon>eudicotyledons</taxon>
        <taxon>Gunneridae</taxon>
        <taxon>Pentapetalae</taxon>
        <taxon>rosids</taxon>
        <taxon>fabids</taxon>
        <taxon>Rosales</taxon>
        <taxon>Rosaceae</taxon>
        <taxon>Rosoideae</taxon>
        <taxon>Rosoideae incertae sedis</taxon>
        <taxon>Rosa</taxon>
    </lineage>
</organism>
<dbReference type="PROSITE" id="PS50011">
    <property type="entry name" value="PROTEIN_KINASE_DOM"/>
    <property type="match status" value="1"/>
</dbReference>
<dbReference type="GO" id="GO:0004672">
    <property type="term" value="F:protein kinase activity"/>
    <property type="evidence" value="ECO:0007669"/>
    <property type="project" value="InterPro"/>
</dbReference>
<accession>A0A2P6QTS6</accession>
<gene>
    <name evidence="9" type="ORF">RchiOBHm_Chr4g0404351</name>
</gene>
<keyword evidence="2" id="KW-0433">Leucine-rich repeat</keyword>
<dbReference type="OMA" id="RHICTTA"/>
<keyword evidence="9" id="KW-0808">Transferase</keyword>
<evidence type="ECO:0000259" key="8">
    <source>
        <dbReference type="PROSITE" id="PS50011"/>
    </source>
</evidence>
<sequence length="118" mass="13099">MEGIPSSVQGLTTTENRMISYHQLRRATNGFCEINLLGVGSFGSVYNGILTDGTIVAVKVLNLQLEGAFKSFDAECKVWRRIRHRNLVKIMTTCSNHEYGSAGVVSARGDIYSHYQQN</sequence>
<evidence type="ECO:0000256" key="4">
    <source>
        <dbReference type="ARBA" id="ARBA00022737"/>
    </source>
</evidence>
<dbReference type="InterPro" id="IPR011009">
    <property type="entry name" value="Kinase-like_dom_sf"/>
</dbReference>
<proteinExistence type="predicted"/>
<dbReference type="PANTHER" id="PTHR27008:SF497">
    <property type="entry name" value="OS11G0695000 PROTEIN"/>
    <property type="match status" value="1"/>
</dbReference>
<dbReference type="Gramene" id="PRQ37592">
    <property type="protein sequence ID" value="PRQ37592"/>
    <property type="gene ID" value="RchiOBHm_Chr4g0404351"/>
</dbReference>
<keyword evidence="3" id="KW-0812">Transmembrane</keyword>
<name>A0A2P6QTS6_ROSCH</name>
<comment type="subcellular location">
    <subcellularLocation>
        <location evidence="1">Membrane</location>
    </subcellularLocation>
</comment>
<dbReference type="Pfam" id="PF00069">
    <property type="entry name" value="Pkinase"/>
    <property type="match status" value="1"/>
</dbReference>
<evidence type="ECO:0000256" key="5">
    <source>
        <dbReference type="ARBA" id="ARBA00022989"/>
    </source>
</evidence>
<dbReference type="Proteomes" id="UP000238479">
    <property type="component" value="Chromosome 4"/>
</dbReference>
<dbReference type="SUPFAM" id="SSF56112">
    <property type="entry name" value="Protein kinase-like (PK-like)"/>
    <property type="match status" value="1"/>
</dbReference>
<protein>
    <recommendedName>
        <fullName evidence="8">Protein kinase domain-containing protein</fullName>
    </recommendedName>
</protein>
<dbReference type="InterPro" id="IPR000719">
    <property type="entry name" value="Prot_kinase_dom"/>
</dbReference>
<dbReference type="EMBL" id="PDCK01000042">
    <property type="protein sequence ID" value="PRQ37592.1"/>
    <property type="molecule type" value="Genomic_DNA"/>
</dbReference>
<evidence type="ECO:0000256" key="7">
    <source>
        <dbReference type="PROSITE-ProRule" id="PRU10141"/>
    </source>
</evidence>
<reference evidence="9 10" key="1">
    <citation type="journal article" date="2018" name="Nat. Genet.">
        <title>The Rosa genome provides new insights in the design of modern roses.</title>
        <authorList>
            <person name="Bendahmane M."/>
        </authorList>
    </citation>
    <scope>NUCLEOTIDE SEQUENCE [LARGE SCALE GENOMIC DNA]</scope>
    <source>
        <strain evidence="10">cv. Old Blush</strain>
    </source>
</reference>
<dbReference type="GO" id="GO:0005524">
    <property type="term" value="F:ATP binding"/>
    <property type="evidence" value="ECO:0007669"/>
    <property type="project" value="UniProtKB-UniRule"/>
</dbReference>
<keyword evidence="6" id="KW-0472">Membrane</keyword>
<feature type="binding site" evidence="7">
    <location>
        <position position="59"/>
    </location>
    <ligand>
        <name>ATP</name>
        <dbReference type="ChEBI" id="CHEBI:30616"/>
    </ligand>
</feature>
<keyword evidence="5" id="KW-1133">Transmembrane helix</keyword>
<dbReference type="FunFam" id="3.30.200.20:FF:000661">
    <property type="entry name" value="Serine-threonine protein kinase plant-type"/>
    <property type="match status" value="1"/>
</dbReference>
<feature type="domain" description="Protein kinase" evidence="8">
    <location>
        <begin position="31"/>
        <end position="118"/>
    </location>
</feature>
<dbReference type="InterPro" id="IPR017441">
    <property type="entry name" value="Protein_kinase_ATP_BS"/>
</dbReference>
<evidence type="ECO:0000256" key="3">
    <source>
        <dbReference type="ARBA" id="ARBA00022692"/>
    </source>
</evidence>
<comment type="caution">
    <text evidence="9">The sequence shown here is derived from an EMBL/GenBank/DDBJ whole genome shotgun (WGS) entry which is preliminary data.</text>
</comment>
<keyword evidence="10" id="KW-1185">Reference proteome</keyword>
<keyword evidence="7" id="KW-0547">Nucleotide-binding</keyword>